<dbReference type="RefSeq" id="WP_083370690.1">
    <property type="nucleotide sequence ID" value="NZ_FNCO01000007.1"/>
</dbReference>
<dbReference type="SUPFAM" id="SSF46785">
    <property type="entry name" value="Winged helix' DNA-binding domain"/>
    <property type="match status" value="1"/>
</dbReference>
<dbReference type="InterPro" id="IPR036388">
    <property type="entry name" value="WH-like_DNA-bd_sf"/>
</dbReference>
<evidence type="ECO:0000256" key="3">
    <source>
        <dbReference type="ARBA" id="ARBA00023125"/>
    </source>
</evidence>
<dbReference type="InterPro" id="IPR000847">
    <property type="entry name" value="LysR_HTH_N"/>
</dbReference>
<evidence type="ECO:0000256" key="2">
    <source>
        <dbReference type="ARBA" id="ARBA00023015"/>
    </source>
</evidence>
<dbReference type="PANTHER" id="PTHR30537:SF79">
    <property type="entry name" value="TRANSCRIPTIONAL REGULATOR-RELATED"/>
    <property type="match status" value="1"/>
</dbReference>
<reference evidence="7" key="1">
    <citation type="submission" date="2016-10" db="EMBL/GenBank/DDBJ databases">
        <authorList>
            <person name="Varghese N."/>
            <person name="Submissions S."/>
        </authorList>
    </citation>
    <scope>NUCLEOTIDE SEQUENCE [LARGE SCALE GENOMIC DNA]</scope>
    <source>
        <strain evidence="7">ATCC 700689</strain>
    </source>
</reference>
<dbReference type="PROSITE" id="PS50931">
    <property type="entry name" value="HTH_LYSR"/>
    <property type="match status" value="1"/>
</dbReference>
<evidence type="ECO:0000256" key="1">
    <source>
        <dbReference type="ARBA" id="ARBA00009437"/>
    </source>
</evidence>
<accession>A0A1G8EE40</accession>
<sequence length="313" mass="34761">MSRVFTINRYLRTLPPLETLITFEAVARHASFTGAASELFLTQSAVSKQMRTLEDGVGVSLFERKPRGVALTTAGEELLVTVNLMLTTMYQSVTRIRNVHQTNAVSVLATHALAQFWLFPKLIEFNKACPEIAVHVHAINEMDEASVNDYDLGLLYGSGEWASLNSDFLLPEIVYPAAHPSLDVSGIQTLEQLAQANLIQIDTSAWHCLDWDQWFHRLGHDYSPPDHAPVFNQLTLAFRAVQQGMGIGLAWTFMGDEAVARGELQRVTAFECRTGYGEFLVSVKHRARSPSAELFREWLLASAQAELVSPASA</sequence>
<keyword evidence="3" id="KW-0238">DNA-binding</keyword>
<name>A0A1G8EE40_9PSED</name>
<evidence type="ECO:0000259" key="5">
    <source>
        <dbReference type="PROSITE" id="PS50931"/>
    </source>
</evidence>
<keyword evidence="4" id="KW-0804">Transcription</keyword>
<keyword evidence="2" id="KW-0805">Transcription regulation</keyword>
<dbReference type="GO" id="GO:0003700">
    <property type="term" value="F:DNA-binding transcription factor activity"/>
    <property type="evidence" value="ECO:0007669"/>
    <property type="project" value="InterPro"/>
</dbReference>
<dbReference type="InterPro" id="IPR005119">
    <property type="entry name" value="LysR_subst-bd"/>
</dbReference>
<dbReference type="InterPro" id="IPR058163">
    <property type="entry name" value="LysR-type_TF_proteobact-type"/>
</dbReference>
<dbReference type="Pfam" id="PF03466">
    <property type="entry name" value="LysR_substrate"/>
    <property type="match status" value="1"/>
</dbReference>
<dbReference type="PRINTS" id="PR00039">
    <property type="entry name" value="HTHLYSR"/>
</dbReference>
<dbReference type="PANTHER" id="PTHR30537">
    <property type="entry name" value="HTH-TYPE TRANSCRIPTIONAL REGULATOR"/>
    <property type="match status" value="1"/>
</dbReference>
<comment type="similarity">
    <text evidence="1">Belongs to the LysR transcriptional regulatory family.</text>
</comment>
<dbReference type="GO" id="GO:0006351">
    <property type="term" value="P:DNA-templated transcription"/>
    <property type="evidence" value="ECO:0007669"/>
    <property type="project" value="TreeGrafter"/>
</dbReference>
<dbReference type="Gene3D" id="3.40.190.10">
    <property type="entry name" value="Periplasmic binding protein-like II"/>
    <property type="match status" value="2"/>
</dbReference>
<dbReference type="SUPFAM" id="SSF53850">
    <property type="entry name" value="Periplasmic binding protein-like II"/>
    <property type="match status" value="1"/>
</dbReference>
<dbReference type="AlphaFoldDB" id="A0A1G8EE40"/>
<organism evidence="6 7">
    <name type="scientific">Pseudomonas abietaniphila</name>
    <dbReference type="NCBI Taxonomy" id="89065"/>
    <lineage>
        <taxon>Bacteria</taxon>
        <taxon>Pseudomonadati</taxon>
        <taxon>Pseudomonadota</taxon>
        <taxon>Gammaproteobacteria</taxon>
        <taxon>Pseudomonadales</taxon>
        <taxon>Pseudomonadaceae</taxon>
        <taxon>Pseudomonas</taxon>
    </lineage>
</organism>
<dbReference type="EMBL" id="FNCO01000007">
    <property type="protein sequence ID" value="SDH68173.1"/>
    <property type="molecule type" value="Genomic_DNA"/>
</dbReference>
<evidence type="ECO:0000313" key="6">
    <source>
        <dbReference type="EMBL" id="SDH68173.1"/>
    </source>
</evidence>
<dbReference type="STRING" id="89065.SAMN05216605_107328"/>
<proteinExistence type="inferred from homology"/>
<dbReference type="Pfam" id="PF00126">
    <property type="entry name" value="HTH_1"/>
    <property type="match status" value="1"/>
</dbReference>
<dbReference type="OrthoDB" id="5526340at2"/>
<protein>
    <submittedName>
        <fullName evidence="6">Transcriptional regulator, LysR family</fullName>
    </submittedName>
</protein>
<evidence type="ECO:0000256" key="4">
    <source>
        <dbReference type="ARBA" id="ARBA00023163"/>
    </source>
</evidence>
<feature type="domain" description="HTH lysR-type" evidence="5">
    <location>
        <begin position="15"/>
        <end position="72"/>
    </location>
</feature>
<dbReference type="Gene3D" id="1.10.10.10">
    <property type="entry name" value="Winged helix-like DNA-binding domain superfamily/Winged helix DNA-binding domain"/>
    <property type="match status" value="1"/>
</dbReference>
<keyword evidence="7" id="KW-1185">Reference proteome</keyword>
<dbReference type="FunFam" id="1.10.10.10:FF:000001">
    <property type="entry name" value="LysR family transcriptional regulator"/>
    <property type="match status" value="1"/>
</dbReference>
<dbReference type="GO" id="GO:0043565">
    <property type="term" value="F:sequence-specific DNA binding"/>
    <property type="evidence" value="ECO:0007669"/>
    <property type="project" value="TreeGrafter"/>
</dbReference>
<gene>
    <name evidence="6" type="ORF">SAMN05216605_107328</name>
</gene>
<dbReference type="Proteomes" id="UP000182894">
    <property type="component" value="Unassembled WGS sequence"/>
</dbReference>
<dbReference type="InterPro" id="IPR036390">
    <property type="entry name" value="WH_DNA-bd_sf"/>
</dbReference>
<evidence type="ECO:0000313" key="7">
    <source>
        <dbReference type="Proteomes" id="UP000182894"/>
    </source>
</evidence>